<dbReference type="PRINTS" id="PR00980">
    <property type="entry name" value="TRNASYNTHALA"/>
</dbReference>
<feature type="domain" description="Alanyl-transfer RNA synthetases family profile" evidence="16">
    <location>
        <begin position="28"/>
        <end position="806"/>
    </location>
</feature>
<keyword evidence="18" id="KW-1185">Reference proteome</keyword>
<dbReference type="GO" id="GO:0000049">
    <property type="term" value="F:tRNA binding"/>
    <property type="evidence" value="ECO:0007669"/>
    <property type="project" value="UniProtKB-KW"/>
</dbReference>
<dbReference type="GO" id="GO:0005524">
    <property type="term" value="F:ATP binding"/>
    <property type="evidence" value="ECO:0007669"/>
    <property type="project" value="UniProtKB-UniRule"/>
</dbReference>
<dbReference type="InterPro" id="IPR012947">
    <property type="entry name" value="tRNA_SAD"/>
</dbReference>
<evidence type="ECO:0000256" key="10">
    <source>
        <dbReference type="ARBA" id="ARBA00022884"/>
    </source>
</evidence>
<dbReference type="InterPro" id="IPR045864">
    <property type="entry name" value="aa-tRNA-synth_II/BPL/LPL"/>
</dbReference>
<comment type="similarity">
    <text evidence="1">Belongs to the class-II aminoacyl-tRNA synthetase family. Alax-L subfamily.</text>
</comment>
<dbReference type="InterPro" id="IPR018165">
    <property type="entry name" value="Ala-tRNA-synth_IIc_core"/>
</dbReference>
<dbReference type="CDD" id="cd00673">
    <property type="entry name" value="AlaRS_core"/>
    <property type="match status" value="1"/>
</dbReference>
<gene>
    <name evidence="17" type="ORF">APZ42_018352</name>
</gene>
<proteinExistence type="inferred from homology"/>
<dbReference type="FunFam" id="2.40.30.130:FF:000049">
    <property type="entry name" value="Gll2349 protein"/>
    <property type="match status" value="1"/>
</dbReference>
<dbReference type="SMART" id="SM00863">
    <property type="entry name" value="tRNA_SAD"/>
    <property type="match status" value="1"/>
</dbReference>
<comment type="catalytic activity">
    <reaction evidence="14 15">
        <text>tRNA(Ala) + L-alanine + ATP = L-alanyl-tRNA(Ala) + AMP + diphosphate</text>
        <dbReference type="Rhea" id="RHEA:12540"/>
        <dbReference type="Rhea" id="RHEA-COMP:9657"/>
        <dbReference type="Rhea" id="RHEA-COMP:9923"/>
        <dbReference type="ChEBI" id="CHEBI:30616"/>
        <dbReference type="ChEBI" id="CHEBI:33019"/>
        <dbReference type="ChEBI" id="CHEBI:57972"/>
        <dbReference type="ChEBI" id="CHEBI:78442"/>
        <dbReference type="ChEBI" id="CHEBI:78497"/>
        <dbReference type="ChEBI" id="CHEBI:456215"/>
        <dbReference type="EC" id="6.1.1.7"/>
    </reaction>
</comment>
<evidence type="ECO:0000256" key="2">
    <source>
        <dbReference type="ARBA" id="ARBA00013168"/>
    </source>
</evidence>
<keyword evidence="6 15" id="KW-0479">Metal-binding</keyword>
<dbReference type="InterPro" id="IPR023033">
    <property type="entry name" value="Ala_tRNA_ligase_euk/bac"/>
</dbReference>
<feature type="binding site" evidence="15">
    <location>
        <position position="652"/>
    </location>
    <ligand>
        <name>Zn(2+)</name>
        <dbReference type="ChEBI" id="CHEBI:29105"/>
    </ligand>
</feature>
<dbReference type="Gene3D" id="2.40.30.130">
    <property type="match status" value="1"/>
</dbReference>
<dbReference type="HAMAP" id="MF_00036_B">
    <property type="entry name" value="Ala_tRNA_synth_B"/>
    <property type="match status" value="1"/>
</dbReference>
<comment type="function">
    <text evidence="15">Catalyzes the attachment of alanine to tRNA(Ala) in a two-step reaction: alanine is first activated by ATP to form Ala-AMP and then transferred to the acceptor end of tRNA(Ala). Also edits incorrectly charged tRNA(Ala) via its editing domain.</text>
</comment>
<organism evidence="17 18">
    <name type="scientific">Daphnia magna</name>
    <dbReference type="NCBI Taxonomy" id="35525"/>
    <lineage>
        <taxon>Eukaryota</taxon>
        <taxon>Metazoa</taxon>
        <taxon>Ecdysozoa</taxon>
        <taxon>Arthropoda</taxon>
        <taxon>Crustacea</taxon>
        <taxon>Branchiopoda</taxon>
        <taxon>Diplostraca</taxon>
        <taxon>Cladocera</taxon>
        <taxon>Anomopoda</taxon>
        <taxon>Daphniidae</taxon>
        <taxon>Daphnia</taxon>
    </lineage>
</organism>
<keyword evidence="10 15" id="KW-0694">RNA-binding</keyword>
<dbReference type="AlphaFoldDB" id="A0A164Z529"/>
<dbReference type="InterPro" id="IPR009000">
    <property type="entry name" value="Transl_B-barrel_sf"/>
</dbReference>
<dbReference type="EC" id="6.1.1.7" evidence="2"/>
<evidence type="ECO:0000256" key="11">
    <source>
        <dbReference type="ARBA" id="ARBA00022917"/>
    </source>
</evidence>
<evidence type="ECO:0000313" key="18">
    <source>
        <dbReference type="Proteomes" id="UP000076858"/>
    </source>
</evidence>
<keyword evidence="12 15" id="KW-0030">Aminoacyl-tRNA synthetase</keyword>
<keyword evidence="4 15" id="KW-0820">tRNA-binding</keyword>
<comment type="cofactor">
    <cofactor evidence="15">
        <name>Zn(2+)</name>
        <dbReference type="ChEBI" id="CHEBI:29105"/>
    </cofactor>
    <text evidence="15">Binds 1 zinc ion per subunit.</text>
</comment>
<accession>A0A164Z529</accession>
<reference evidence="17 18" key="1">
    <citation type="submission" date="2016-03" db="EMBL/GenBank/DDBJ databases">
        <title>EvidentialGene: Evidence-directed Construction of Genes on Genomes.</title>
        <authorList>
            <person name="Gilbert D.G."/>
            <person name="Choi J.-H."/>
            <person name="Mockaitis K."/>
            <person name="Colbourne J."/>
            <person name="Pfrender M."/>
        </authorList>
    </citation>
    <scope>NUCLEOTIDE SEQUENCE [LARGE SCALE GENOMIC DNA]</scope>
    <source>
        <strain evidence="17 18">Xinb3</strain>
        <tissue evidence="17">Complete organism</tissue>
    </source>
</reference>
<dbReference type="GO" id="GO:0008270">
    <property type="term" value="F:zinc ion binding"/>
    <property type="evidence" value="ECO:0007669"/>
    <property type="project" value="UniProtKB-UniRule"/>
</dbReference>
<evidence type="ECO:0000256" key="4">
    <source>
        <dbReference type="ARBA" id="ARBA00022555"/>
    </source>
</evidence>
<name>A0A164Z529_9CRUS</name>
<dbReference type="GO" id="GO:0005739">
    <property type="term" value="C:mitochondrion"/>
    <property type="evidence" value="ECO:0007669"/>
    <property type="project" value="TreeGrafter"/>
</dbReference>
<dbReference type="SUPFAM" id="SSF55186">
    <property type="entry name" value="ThrRS/AlaRS common domain"/>
    <property type="match status" value="1"/>
</dbReference>
<dbReference type="Proteomes" id="UP000076858">
    <property type="component" value="Unassembled WGS sequence"/>
</dbReference>
<dbReference type="STRING" id="35525.A0A164Z529"/>
<keyword evidence="9 15" id="KW-0067">ATP-binding</keyword>
<dbReference type="GO" id="GO:0002161">
    <property type="term" value="F:aminoacyl-tRNA deacylase activity"/>
    <property type="evidence" value="ECO:0007669"/>
    <property type="project" value="TreeGrafter"/>
</dbReference>
<evidence type="ECO:0000256" key="8">
    <source>
        <dbReference type="ARBA" id="ARBA00022833"/>
    </source>
</evidence>
<evidence type="ECO:0000256" key="1">
    <source>
        <dbReference type="ARBA" id="ARBA00008429"/>
    </source>
</evidence>
<keyword evidence="8 15" id="KW-0862">Zinc</keyword>
<evidence type="ECO:0000256" key="13">
    <source>
        <dbReference type="ARBA" id="ARBA00032577"/>
    </source>
</evidence>
<comment type="caution">
    <text evidence="17">The sequence shown here is derived from an EMBL/GenBank/DDBJ whole genome shotgun (WGS) entry which is preliminary data.</text>
</comment>
<dbReference type="InterPro" id="IPR018164">
    <property type="entry name" value="Ala-tRNA-synth_IIc_N"/>
</dbReference>
<dbReference type="Pfam" id="PF07973">
    <property type="entry name" value="tRNA_SAD"/>
    <property type="match status" value="1"/>
</dbReference>
<dbReference type="EMBL" id="LRGB01000781">
    <property type="protein sequence ID" value="KZS15949.1"/>
    <property type="molecule type" value="Genomic_DNA"/>
</dbReference>
<sequence length="1015" mass="114407">MFQRIALLAKFSRLRRSTRCTCLYHSSSSSKEIRETFLDFFAREHLHSRVPSSSVVPYGDPSLAFVNAGMNQFKPVFLGQAVPQYQRAVNSQKCIRVGGKHNDLDDVGRDGYHHTFFEMLGSWSFNDYFKKEACSMAWQLLTEVYRIPPKKLFVTYFGGNESLGLPSDEECREIWLSLGVAADHILPFGMKDNFWEMGLVGPCGPCSEIHVNRAGLETGLAKALVNQGSEDVVEIWNLVFMQYNRISNQILEKLPSHHIDTGMGLERLVAFLQNKKCNYETDLFLPLINAVHRGMCLHPFQFYQVSRGVPYQGCYDMVTVQGQRDWAYRLLADHSRMITVALADGAFPDNNHRLRRVMRQALVTSRKWFNQDASLLLELSNRVAEMMGGVYPELSRNLSNVHMLLRFEEDIFRDHLSKSGREWSGIINQFPELSALPVDQQPGLIAGLKQLEDWRSSSRSDKVPGSLAFKLYSTHGLQEDSMQLLAQLKGWNVDWPEFHRFMAAERMNTKIQSTAAANNSHFQCGFINVASTNWQCHDVHTRNSEGRYIFKPLDATVTALISHDGRVIDAATTGDKIAVIADKSCFYYEAGGQVSDTGRLLWPSGSAQVKEVRHVGDHIYHLVEVNEGNLRINQAVQMVLDEGNRLDTMANHTATHLLQAAIKDILKVTCQKSSHVTPTHFRFDFGLFQSEFTVEMISQAESSVRNWIRQCLAVDRLMLPLHQAVSLEGITLVPGENYPDMVSVIRIVQEERGKSEAISLEPCCGTHVRNTADLEEFAILSIKSAGIGSRSIRAVTRSVAKQAHRRAEDLQREMNLLEDVVNGNPIEFSQLKELDKSLKQFREAINSDDLPVVVIKQLAVRLEKLESFIRQVAQETLARMMHRQVEAAISDAGPASFVIVYLSIPAEVLEIGRAKLSLIKATRHCPHKPILVLAWDEGCLIGRCTVPQEMVTPNFDAEKWGKCVIAVIGGKGSSPKGQDPRFSYNVRSRKLTNDVKESVEHQVLLLASDYAKRSL</sequence>
<keyword evidence="11 15" id="KW-0648">Protein biosynthesis</keyword>
<dbReference type="SUPFAM" id="SSF50447">
    <property type="entry name" value="Translation proteins"/>
    <property type="match status" value="1"/>
</dbReference>
<keyword evidence="5 15" id="KW-0436">Ligase</keyword>
<feature type="binding site" evidence="15">
    <location>
        <position position="656"/>
    </location>
    <ligand>
        <name>Zn(2+)</name>
        <dbReference type="ChEBI" id="CHEBI:29105"/>
    </ligand>
</feature>
<evidence type="ECO:0000256" key="5">
    <source>
        <dbReference type="ARBA" id="ARBA00022598"/>
    </source>
</evidence>
<dbReference type="GO" id="GO:0006419">
    <property type="term" value="P:alanyl-tRNA aminoacylation"/>
    <property type="evidence" value="ECO:0007669"/>
    <property type="project" value="InterPro"/>
</dbReference>
<feature type="binding site" evidence="15">
    <location>
        <position position="767"/>
    </location>
    <ligand>
        <name>Zn(2+)</name>
        <dbReference type="ChEBI" id="CHEBI:29105"/>
    </ligand>
</feature>
<dbReference type="Gene3D" id="3.30.980.10">
    <property type="entry name" value="Threonyl-trna Synthetase, Chain A, domain 2"/>
    <property type="match status" value="1"/>
</dbReference>
<dbReference type="OrthoDB" id="2423964at2759"/>
<dbReference type="SUPFAM" id="SSF55681">
    <property type="entry name" value="Class II aaRS and biotin synthetases"/>
    <property type="match status" value="1"/>
</dbReference>
<evidence type="ECO:0000256" key="6">
    <source>
        <dbReference type="ARBA" id="ARBA00022723"/>
    </source>
</evidence>
<dbReference type="FunFam" id="3.30.930.10:FF:000011">
    <property type="entry name" value="Alanine--tRNA ligase, cytoplasmic"/>
    <property type="match status" value="1"/>
</dbReference>
<dbReference type="PANTHER" id="PTHR11777">
    <property type="entry name" value="ALANYL-TRNA SYNTHETASE"/>
    <property type="match status" value="1"/>
</dbReference>
<dbReference type="PANTHER" id="PTHR11777:SF9">
    <property type="entry name" value="ALANINE--TRNA LIGASE, CYTOPLASMIC"/>
    <property type="match status" value="1"/>
</dbReference>
<keyword evidence="7 15" id="KW-0547">Nucleotide-binding</keyword>
<evidence type="ECO:0000256" key="3">
    <source>
        <dbReference type="ARBA" id="ARBA00017959"/>
    </source>
</evidence>
<dbReference type="InterPro" id="IPR018163">
    <property type="entry name" value="Thr/Ala-tRNA-synth_IIc_edit"/>
</dbReference>
<feature type="binding site" evidence="15">
    <location>
        <position position="763"/>
    </location>
    <ligand>
        <name>Zn(2+)</name>
        <dbReference type="ChEBI" id="CHEBI:29105"/>
    </ligand>
</feature>
<dbReference type="Pfam" id="PF01411">
    <property type="entry name" value="tRNA-synt_2c"/>
    <property type="match status" value="2"/>
</dbReference>
<dbReference type="SUPFAM" id="SSF101353">
    <property type="entry name" value="Putative anticodon-binding domain of alanyl-tRNA synthetase (AlaRS)"/>
    <property type="match status" value="1"/>
</dbReference>
<evidence type="ECO:0000259" key="16">
    <source>
        <dbReference type="PROSITE" id="PS50860"/>
    </source>
</evidence>
<evidence type="ECO:0000313" key="17">
    <source>
        <dbReference type="EMBL" id="KZS15949.1"/>
    </source>
</evidence>
<dbReference type="InterPro" id="IPR050058">
    <property type="entry name" value="Ala-tRNA_ligase"/>
</dbReference>
<dbReference type="GO" id="GO:0004813">
    <property type="term" value="F:alanine-tRNA ligase activity"/>
    <property type="evidence" value="ECO:0007669"/>
    <property type="project" value="UniProtKB-UniRule"/>
</dbReference>
<dbReference type="PROSITE" id="PS50860">
    <property type="entry name" value="AA_TRNA_LIGASE_II_ALA"/>
    <property type="match status" value="1"/>
</dbReference>
<evidence type="ECO:0000256" key="7">
    <source>
        <dbReference type="ARBA" id="ARBA00022741"/>
    </source>
</evidence>
<dbReference type="InterPro" id="IPR002318">
    <property type="entry name" value="Ala-tRNA-lgiase_IIc"/>
</dbReference>
<evidence type="ECO:0000256" key="15">
    <source>
        <dbReference type="HAMAP-Rule" id="MF_03133"/>
    </source>
</evidence>
<evidence type="ECO:0000256" key="9">
    <source>
        <dbReference type="ARBA" id="ARBA00022840"/>
    </source>
</evidence>
<evidence type="ECO:0000256" key="14">
    <source>
        <dbReference type="ARBA" id="ARBA00048300"/>
    </source>
</evidence>
<dbReference type="FunFam" id="3.30.980.10:FF:000004">
    <property type="entry name" value="Alanine--tRNA ligase, cytoplasmic"/>
    <property type="match status" value="1"/>
</dbReference>
<dbReference type="Gene3D" id="3.30.930.10">
    <property type="entry name" value="Bira Bifunctional Protein, Domain 2"/>
    <property type="match status" value="1"/>
</dbReference>
<protein>
    <recommendedName>
        <fullName evidence="3">Alanine--tRNA ligase</fullName>
        <ecNumber evidence="2">6.1.1.7</ecNumber>
    </recommendedName>
    <alternativeName>
        <fullName evidence="13">Alanyl-tRNA synthetase</fullName>
    </alternativeName>
</protein>
<dbReference type="InterPro" id="IPR018162">
    <property type="entry name" value="Ala-tRNA-ligase_IIc_anticod-bd"/>
</dbReference>
<evidence type="ECO:0000256" key="12">
    <source>
        <dbReference type="ARBA" id="ARBA00023146"/>
    </source>
</evidence>
<comment type="domain">
    <text evidence="15">Consists of three domains; the N-terminal catalytic domain, the editing domain and the C-terminal C-Ala domain. The editing domain removes incorrectly charged amino acids, while the C-Ala domain, along with tRNA(Ala), serves as a bridge to cooperatively bring together the editing and aminoacylation centers thus stimulating deacylation of misacylated tRNAs.</text>
</comment>
<comment type="subunit">
    <text evidence="15">Monomer.</text>
</comment>